<dbReference type="Proteomes" id="UP000004198">
    <property type="component" value="Unassembled WGS sequence"/>
</dbReference>
<dbReference type="PATRIC" id="fig|536227.13.peg.760"/>
<name>C6PP49_9CLOT</name>
<dbReference type="EMBL" id="ACVI01000006">
    <property type="protein sequence ID" value="EET88927.1"/>
    <property type="molecule type" value="Genomic_DNA"/>
</dbReference>
<dbReference type="STRING" id="536227.Ccar_03600"/>
<dbReference type="KEGG" id="cck:Ccar_03600"/>
<organism evidence="1 2">
    <name type="scientific">Clostridium carboxidivorans P7</name>
    <dbReference type="NCBI Taxonomy" id="536227"/>
    <lineage>
        <taxon>Bacteria</taxon>
        <taxon>Bacillati</taxon>
        <taxon>Bacillota</taxon>
        <taxon>Clostridia</taxon>
        <taxon>Eubacteriales</taxon>
        <taxon>Clostridiaceae</taxon>
        <taxon>Clostridium</taxon>
    </lineage>
</organism>
<keyword evidence="2" id="KW-1185">Reference proteome</keyword>
<comment type="caution">
    <text evidence="1">The sequence shown here is derived from an EMBL/GenBank/DDBJ whole genome shotgun (WGS) entry which is preliminary data.</text>
</comment>
<proteinExistence type="predicted"/>
<sequence length="245" mass="28446">MKNNALVPYKYSVTEIKYNTPEIDEKCYPRTITEINNAWRNCSFLDDSGHVWVAVDKIHSILRTSKGNGRYHIEGVEESAKKTINNTTYIMGYKLGALIDRFIQETGESSKSRYLRYSEELYRAIRDSDTAKKLRLEFAFELSDSRKGLKKARIKTHKIIRDEVTGGQLIKKTCEFSHIRSFAIFPQFGDNIENGLIVNKDIHEIITNAGVNDEEELYDLCVSNKWDISWYDKFKKHFGLVLDIK</sequence>
<accession>C6PP49</accession>
<gene>
    <name evidence="1" type="ORF">CcarbDRAFT_0566</name>
</gene>
<dbReference type="RefSeq" id="WP_007059451.1">
    <property type="nucleotide sequence ID" value="NZ_ACVI01000006.1"/>
</dbReference>
<protein>
    <submittedName>
        <fullName evidence="1">Uncharacterized protein</fullName>
    </submittedName>
</protein>
<dbReference type="eggNOG" id="ENOG502Z99D">
    <property type="taxonomic scope" value="Bacteria"/>
</dbReference>
<dbReference type="AlphaFoldDB" id="C6PP49"/>
<evidence type="ECO:0000313" key="1">
    <source>
        <dbReference type="EMBL" id="EET88927.1"/>
    </source>
</evidence>
<dbReference type="OrthoDB" id="1937375at2"/>
<reference evidence="1 2" key="1">
    <citation type="submission" date="2009-06" db="EMBL/GenBank/DDBJ databases">
        <title>The draft genome of Clostridium carboxidivorans P7.</title>
        <authorList>
            <consortium name="US DOE Joint Genome Institute (JGI-PGF)"/>
            <person name="Lucas S."/>
            <person name="Copeland A."/>
            <person name="Lapidus A."/>
            <person name="Glavina del Rio T."/>
            <person name="Tice H."/>
            <person name="Bruce D."/>
            <person name="Goodwin L."/>
            <person name="Pitluck S."/>
            <person name="Larimer F."/>
            <person name="Land M.L."/>
            <person name="Hauser L."/>
            <person name="Hemme C.L."/>
        </authorList>
    </citation>
    <scope>NUCLEOTIDE SEQUENCE [LARGE SCALE GENOMIC DNA]</scope>
    <source>
        <strain evidence="1 2">P7</strain>
    </source>
</reference>
<evidence type="ECO:0000313" key="2">
    <source>
        <dbReference type="Proteomes" id="UP000004198"/>
    </source>
</evidence>